<dbReference type="InterPro" id="IPR013319">
    <property type="entry name" value="GH11/12"/>
</dbReference>
<dbReference type="PROSITE" id="PS00777">
    <property type="entry name" value="GH11_2"/>
    <property type="match status" value="1"/>
</dbReference>
<reference evidence="16" key="1">
    <citation type="journal article" date="2023" name="Mol. Phylogenet. Evol.">
        <title>Genome-scale phylogeny and comparative genomics of the fungal order Sordariales.</title>
        <authorList>
            <person name="Hensen N."/>
            <person name="Bonometti L."/>
            <person name="Westerberg I."/>
            <person name="Brannstrom I.O."/>
            <person name="Guillou S."/>
            <person name="Cros-Aarteil S."/>
            <person name="Calhoun S."/>
            <person name="Haridas S."/>
            <person name="Kuo A."/>
            <person name="Mondo S."/>
            <person name="Pangilinan J."/>
            <person name="Riley R."/>
            <person name="LaButti K."/>
            <person name="Andreopoulos B."/>
            <person name="Lipzen A."/>
            <person name="Chen C."/>
            <person name="Yan M."/>
            <person name="Daum C."/>
            <person name="Ng V."/>
            <person name="Clum A."/>
            <person name="Steindorff A."/>
            <person name="Ohm R.A."/>
            <person name="Martin F."/>
            <person name="Silar P."/>
            <person name="Natvig D.O."/>
            <person name="Lalanne C."/>
            <person name="Gautier V."/>
            <person name="Ament-Velasquez S.L."/>
            <person name="Kruys A."/>
            <person name="Hutchinson M.I."/>
            <person name="Powell A.J."/>
            <person name="Barry K."/>
            <person name="Miller A.N."/>
            <person name="Grigoriev I.V."/>
            <person name="Debuchy R."/>
            <person name="Gladieux P."/>
            <person name="Hiltunen Thoren M."/>
            <person name="Johannesson H."/>
        </authorList>
    </citation>
    <scope>NUCLEOTIDE SEQUENCE [LARGE SCALE GENOMIC DNA]</scope>
    <source>
        <strain evidence="16">CBS 284.82</strain>
    </source>
</reference>
<comment type="caution">
    <text evidence="15">The sequence shown here is derived from an EMBL/GenBank/DDBJ whole genome shotgun (WGS) entry which is preliminary data.</text>
</comment>
<evidence type="ECO:0000256" key="3">
    <source>
        <dbReference type="ARBA" id="ARBA00007792"/>
    </source>
</evidence>
<dbReference type="Proteomes" id="UP001303115">
    <property type="component" value="Unassembled WGS sequence"/>
</dbReference>
<dbReference type="InterPro" id="IPR013320">
    <property type="entry name" value="ConA-like_dom_sf"/>
</dbReference>
<evidence type="ECO:0000256" key="10">
    <source>
        <dbReference type="ARBA" id="ARBA00023326"/>
    </source>
</evidence>
<dbReference type="InterPro" id="IPR033119">
    <property type="entry name" value="GH11_AS_2"/>
</dbReference>
<evidence type="ECO:0000256" key="5">
    <source>
        <dbReference type="ARBA" id="ARBA00022651"/>
    </source>
</evidence>
<evidence type="ECO:0000313" key="16">
    <source>
        <dbReference type="Proteomes" id="UP001303115"/>
    </source>
</evidence>
<feature type="chain" id="PRO_5042862886" description="Endo-1,4-beta-xylanase" evidence="13">
    <location>
        <begin position="20"/>
        <end position="236"/>
    </location>
</feature>
<dbReference type="PANTHER" id="PTHR46828">
    <property type="entry name" value="ENDO-1,4-BETA-XYLANASE A-RELATED"/>
    <property type="match status" value="1"/>
</dbReference>
<keyword evidence="6 13" id="KW-0732">Signal</keyword>
<dbReference type="SUPFAM" id="SSF49899">
    <property type="entry name" value="Concanavalin A-like lectins/glucanases"/>
    <property type="match status" value="1"/>
</dbReference>
<keyword evidence="8 11" id="KW-0119">Carbohydrate metabolism</keyword>
<organism evidence="15 16">
    <name type="scientific">Parachaetomium inaequale</name>
    <dbReference type="NCBI Taxonomy" id="2588326"/>
    <lineage>
        <taxon>Eukaryota</taxon>
        <taxon>Fungi</taxon>
        <taxon>Dikarya</taxon>
        <taxon>Ascomycota</taxon>
        <taxon>Pezizomycotina</taxon>
        <taxon>Sordariomycetes</taxon>
        <taxon>Sordariomycetidae</taxon>
        <taxon>Sordariales</taxon>
        <taxon>Chaetomiaceae</taxon>
        <taxon>Parachaetomium</taxon>
    </lineage>
</organism>
<dbReference type="GO" id="GO:0031176">
    <property type="term" value="F:endo-1,4-beta-xylanase activity"/>
    <property type="evidence" value="ECO:0007669"/>
    <property type="project" value="UniProtKB-UniRule"/>
</dbReference>
<proteinExistence type="inferred from homology"/>
<keyword evidence="10 11" id="KW-0624">Polysaccharide degradation</keyword>
<name>A0AAN6PGD3_9PEZI</name>
<evidence type="ECO:0000256" key="9">
    <source>
        <dbReference type="ARBA" id="ARBA00023295"/>
    </source>
</evidence>
<dbReference type="EMBL" id="MU854399">
    <property type="protein sequence ID" value="KAK4039510.1"/>
    <property type="molecule type" value="Genomic_DNA"/>
</dbReference>
<sequence length="236" mass="25357">MISLKALLFQVLGASTAVALPSPGPSSNPLPSLLSSRGTPISNGISNGFFYSFWTDGGGDVNYQNGADGSYSVRWANCSSFYGGKGWMPGRADRSITYSGTFNPEGNGYLSVYGFAKNPLLEYYIIESYGTFDPTLLFQGGSGNQSSVLEVDGGSYRLGMKRVVRMELGSGAVLTQVYSVRDKGDRRQEGTVNIKAHFDAWKEKLGVRIGTLDFQIVATEGYQSSGVAEIEVEQSA</sequence>
<comment type="similarity">
    <text evidence="3 11 12">Belongs to the glycosyl hydrolase 11 (cellulase G) family.</text>
</comment>
<keyword evidence="16" id="KW-1185">Reference proteome</keyword>
<dbReference type="PROSITE" id="PS00776">
    <property type="entry name" value="GH11_1"/>
    <property type="match status" value="1"/>
</dbReference>
<dbReference type="InterPro" id="IPR018208">
    <property type="entry name" value="GH11_AS_1"/>
</dbReference>
<dbReference type="Gene3D" id="2.60.120.180">
    <property type="match status" value="1"/>
</dbReference>
<dbReference type="EC" id="3.2.1.8" evidence="4 11"/>
<protein>
    <recommendedName>
        <fullName evidence="4 11">Endo-1,4-beta-xylanase</fullName>
        <ecNumber evidence="4 11">3.2.1.8</ecNumber>
    </recommendedName>
</protein>
<keyword evidence="7 11" id="KW-0378">Hydrolase</keyword>
<gene>
    <name evidence="15" type="ORF">C8A01DRAFT_16545</name>
</gene>
<evidence type="ECO:0000259" key="14">
    <source>
        <dbReference type="PROSITE" id="PS51761"/>
    </source>
</evidence>
<evidence type="ECO:0000256" key="12">
    <source>
        <dbReference type="RuleBase" id="RU362015"/>
    </source>
</evidence>
<dbReference type="PROSITE" id="PS51761">
    <property type="entry name" value="GH11_3"/>
    <property type="match status" value="1"/>
</dbReference>
<evidence type="ECO:0000256" key="1">
    <source>
        <dbReference type="ARBA" id="ARBA00000681"/>
    </source>
</evidence>
<evidence type="ECO:0000256" key="11">
    <source>
        <dbReference type="PROSITE-ProRule" id="PRU01097"/>
    </source>
</evidence>
<feature type="active site" description="Nucleophile" evidence="11">
    <location>
        <position position="122"/>
    </location>
</feature>
<evidence type="ECO:0000256" key="13">
    <source>
        <dbReference type="SAM" id="SignalP"/>
    </source>
</evidence>
<keyword evidence="9 11" id="KW-0326">Glycosidase</keyword>
<comment type="pathway">
    <text evidence="2 11 12">Glycan degradation; xylan degradation.</text>
</comment>
<feature type="domain" description="GH11" evidence="14">
    <location>
        <begin position="37"/>
        <end position="233"/>
    </location>
</feature>
<keyword evidence="5 11" id="KW-0858">Xylan degradation</keyword>
<dbReference type="GO" id="GO:0045493">
    <property type="term" value="P:xylan catabolic process"/>
    <property type="evidence" value="ECO:0007669"/>
    <property type="project" value="UniProtKB-UniRule"/>
</dbReference>
<feature type="signal peptide" evidence="13">
    <location>
        <begin position="1"/>
        <end position="19"/>
    </location>
</feature>
<dbReference type="Pfam" id="PF00457">
    <property type="entry name" value="Glyco_hydro_11"/>
    <property type="match status" value="1"/>
</dbReference>
<evidence type="ECO:0000256" key="6">
    <source>
        <dbReference type="ARBA" id="ARBA00022729"/>
    </source>
</evidence>
<evidence type="ECO:0000256" key="7">
    <source>
        <dbReference type="ARBA" id="ARBA00022801"/>
    </source>
</evidence>
<feature type="active site" description="Proton donor" evidence="11">
    <location>
        <position position="220"/>
    </location>
</feature>
<evidence type="ECO:0000256" key="8">
    <source>
        <dbReference type="ARBA" id="ARBA00023277"/>
    </source>
</evidence>
<evidence type="ECO:0000313" key="15">
    <source>
        <dbReference type="EMBL" id="KAK4039510.1"/>
    </source>
</evidence>
<dbReference type="AlphaFoldDB" id="A0AAN6PGD3"/>
<dbReference type="PRINTS" id="PR00911">
    <property type="entry name" value="GLHYDRLASE11"/>
</dbReference>
<comment type="catalytic activity">
    <reaction evidence="1 11 12">
        <text>Endohydrolysis of (1-&gt;4)-beta-D-xylosidic linkages in xylans.</text>
        <dbReference type="EC" id="3.2.1.8"/>
    </reaction>
</comment>
<dbReference type="InterPro" id="IPR001137">
    <property type="entry name" value="Glyco_hydro_11"/>
</dbReference>
<accession>A0AAN6PGD3</accession>
<evidence type="ECO:0000256" key="4">
    <source>
        <dbReference type="ARBA" id="ARBA00012590"/>
    </source>
</evidence>
<evidence type="ECO:0000256" key="2">
    <source>
        <dbReference type="ARBA" id="ARBA00004851"/>
    </source>
</evidence>
<dbReference type="InterPro" id="IPR033123">
    <property type="entry name" value="GH11_dom"/>
</dbReference>
<dbReference type="PANTHER" id="PTHR46828:SF2">
    <property type="entry name" value="ENDO-1,4-BETA-XYLANASE A-RELATED"/>
    <property type="match status" value="1"/>
</dbReference>